<dbReference type="EMBL" id="MHQC01000056">
    <property type="protein sequence ID" value="OGZ93602.1"/>
    <property type="molecule type" value="Genomic_DNA"/>
</dbReference>
<evidence type="ECO:0000313" key="2">
    <source>
        <dbReference type="Proteomes" id="UP000177152"/>
    </source>
</evidence>
<accession>A0A1G2K2G3</accession>
<evidence type="ECO:0000313" key="1">
    <source>
        <dbReference type="EMBL" id="OGZ93602.1"/>
    </source>
</evidence>
<comment type="caution">
    <text evidence="1">The sequence shown here is derived from an EMBL/GenBank/DDBJ whole genome shotgun (WGS) entry which is preliminary data.</text>
</comment>
<reference evidence="1 2" key="1">
    <citation type="journal article" date="2016" name="Nat. Commun.">
        <title>Thousands of microbial genomes shed light on interconnected biogeochemical processes in an aquifer system.</title>
        <authorList>
            <person name="Anantharaman K."/>
            <person name="Brown C.T."/>
            <person name="Hug L.A."/>
            <person name="Sharon I."/>
            <person name="Castelle C.J."/>
            <person name="Probst A.J."/>
            <person name="Thomas B.C."/>
            <person name="Singh A."/>
            <person name="Wilkins M.J."/>
            <person name="Karaoz U."/>
            <person name="Brodie E.L."/>
            <person name="Williams K.H."/>
            <person name="Hubbard S.S."/>
            <person name="Banfield J.F."/>
        </authorList>
    </citation>
    <scope>NUCLEOTIDE SEQUENCE [LARGE SCALE GENOMIC DNA]</scope>
</reference>
<proteinExistence type="predicted"/>
<name>A0A1G2K2G3_9BACT</name>
<dbReference type="AlphaFoldDB" id="A0A1G2K2G3"/>
<protein>
    <submittedName>
        <fullName evidence="1">Uncharacterized protein</fullName>
    </submittedName>
</protein>
<organism evidence="1 2">
    <name type="scientific">Candidatus Sungbacteria bacterium RIFCSPHIGHO2_01_FULL_47_32</name>
    <dbReference type="NCBI Taxonomy" id="1802264"/>
    <lineage>
        <taxon>Bacteria</taxon>
        <taxon>Candidatus Sungiibacteriota</taxon>
    </lineage>
</organism>
<gene>
    <name evidence="1" type="ORF">A2633_04570</name>
</gene>
<sequence>MSPDNTRSVYSNPIYGLSFQYPKKYFLEEKEVGTAIRAYHVLTLTLDSVENKRIREGKIAGFLPFYTIEPDYARRKVLRLIAEHGFIRLQSFITTQKISF</sequence>
<dbReference type="Proteomes" id="UP000177152">
    <property type="component" value="Unassembled WGS sequence"/>
</dbReference>